<dbReference type="OrthoDB" id="1014491at2"/>
<keyword evidence="1" id="KW-0732">Signal</keyword>
<dbReference type="Pfam" id="PF13557">
    <property type="entry name" value="Phenol_MetA_deg"/>
    <property type="match status" value="1"/>
</dbReference>
<gene>
    <name evidence="2" type="ordered locus">Rmar_0149</name>
</gene>
<reference evidence="2 3" key="1">
    <citation type="journal article" date="2009" name="Stand. Genomic Sci.">
        <title>Complete genome sequence of Rhodothermus marinus type strain (R-10).</title>
        <authorList>
            <person name="Nolan M."/>
            <person name="Tindall B.J."/>
            <person name="Pomrenke H."/>
            <person name="Lapidus A."/>
            <person name="Copeland A."/>
            <person name="Glavina Del Rio T."/>
            <person name="Lucas S."/>
            <person name="Chen F."/>
            <person name="Tice H."/>
            <person name="Cheng J.F."/>
            <person name="Saunders E."/>
            <person name="Han C."/>
            <person name="Bruce D."/>
            <person name="Goodwin L."/>
            <person name="Chain P."/>
            <person name="Pitluck S."/>
            <person name="Ovchinikova G."/>
            <person name="Pati A."/>
            <person name="Ivanova N."/>
            <person name="Mavromatis K."/>
            <person name="Chen A."/>
            <person name="Palaniappan K."/>
            <person name="Land M."/>
            <person name="Hauser L."/>
            <person name="Chang Y.J."/>
            <person name="Jeffries C.D."/>
            <person name="Brettin T."/>
            <person name="Goker M."/>
            <person name="Bristow J."/>
            <person name="Eisen J.A."/>
            <person name="Markowitz V."/>
            <person name="Hugenholtz P."/>
            <person name="Kyrpides N.C."/>
            <person name="Klenk H.P."/>
            <person name="Detter J.C."/>
        </authorList>
    </citation>
    <scope>NUCLEOTIDE SEQUENCE [LARGE SCALE GENOMIC DNA]</scope>
    <source>
        <strain evidence="3">ATCC 43812 / DSM 4252 / R-10</strain>
    </source>
</reference>
<dbReference type="InterPro" id="IPR025737">
    <property type="entry name" value="FApF"/>
</dbReference>
<evidence type="ECO:0000256" key="1">
    <source>
        <dbReference type="SAM" id="SignalP"/>
    </source>
</evidence>
<keyword evidence="3" id="KW-1185">Reference proteome</keyword>
<evidence type="ECO:0000313" key="2">
    <source>
        <dbReference type="EMBL" id="ACY47057.1"/>
    </source>
</evidence>
<feature type="signal peptide" evidence="1">
    <location>
        <begin position="1"/>
        <end position="24"/>
    </location>
</feature>
<dbReference type="TCDB" id="9.B.153.4.6">
    <property type="family name" value="the putative beta-barrel porin/alpha amylase or phenol_meta-deg (bbp/aa) family"/>
</dbReference>
<protein>
    <recommendedName>
        <fullName evidence="4">Transporter</fullName>
    </recommendedName>
</protein>
<organism evidence="2 3">
    <name type="scientific">Rhodothermus marinus (strain ATCC 43812 / DSM 4252 / R-10)</name>
    <name type="common">Rhodothermus obamensis</name>
    <dbReference type="NCBI Taxonomy" id="518766"/>
    <lineage>
        <taxon>Bacteria</taxon>
        <taxon>Pseudomonadati</taxon>
        <taxon>Rhodothermota</taxon>
        <taxon>Rhodothermia</taxon>
        <taxon>Rhodothermales</taxon>
        <taxon>Rhodothermaceae</taxon>
        <taxon>Rhodothermus</taxon>
    </lineage>
</organism>
<evidence type="ECO:0000313" key="3">
    <source>
        <dbReference type="Proteomes" id="UP000002221"/>
    </source>
</evidence>
<sequence>MPYLRLRAYGLITALLCLAGSVQAQTPPLTADRPGIGIGTGVVLPETFQIEGGFAYDRAPRFNGYSFGQVLLRYGLNPLVELRVGLQSYRIEDYPRNVELKGVQDPTVGFKVALHDRSGLYVPSAAALFEVRLPVGDRVFRAASVQPTATLALDWPLLPGFSISANGTFTSYWVDSRRFDEGLMTATLNVTLSEALPSGAYFGYAQLFVPGRNQHYLEGGLTLLLTPDLQFDVNGGVGLHERETYFIGAGLVRRFRF</sequence>
<feature type="chain" id="PRO_5003011956" description="Transporter" evidence="1">
    <location>
        <begin position="25"/>
        <end position="257"/>
    </location>
</feature>
<evidence type="ECO:0008006" key="4">
    <source>
        <dbReference type="Google" id="ProtNLM"/>
    </source>
</evidence>
<dbReference type="AlphaFoldDB" id="D0MCU7"/>
<dbReference type="STRING" id="518766.Rmar_0149"/>
<dbReference type="Proteomes" id="UP000002221">
    <property type="component" value="Chromosome"/>
</dbReference>
<dbReference type="EMBL" id="CP001807">
    <property type="protein sequence ID" value="ACY47057.1"/>
    <property type="molecule type" value="Genomic_DNA"/>
</dbReference>
<name>D0MCU7_RHOM4</name>
<dbReference type="eggNOG" id="ENOG50337AP">
    <property type="taxonomic scope" value="Bacteria"/>
</dbReference>
<dbReference type="HOGENOM" id="CLU_064308_1_0_10"/>
<accession>D0MCU7</accession>
<dbReference type="KEGG" id="rmr:Rmar_0149"/>
<proteinExistence type="predicted"/>
<dbReference type="RefSeq" id="WP_012842669.1">
    <property type="nucleotide sequence ID" value="NC_013501.1"/>
</dbReference>